<evidence type="ECO:0000313" key="2">
    <source>
        <dbReference type="EMBL" id="KAK3896183.1"/>
    </source>
</evidence>
<protein>
    <submittedName>
        <fullName evidence="2">Uncharacterized protein</fullName>
    </submittedName>
</protein>
<accession>A0AAE1L521</accession>
<comment type="subcellular location">
    <subcellularLocation>
        <location evidence="1">Nucleus</location>
    </subcellularLocation>
</comment>
<proteinExistence type="predicted"/>
<dbReference type="AlphaFoldDB" id="A0AAE1L521"/>
<gene>
    <name evidence="2" type="ORF">Pcinc_000105</name>
</gene>
<dbReference type="SUPFAM" id="SSF46689">
    <property type="entry name" value="Homeodomain-like"/>
    <property type="match status" value="1"/>
</dbReference>
<dbReference type="Gene3D" id="1.10.10.10">
    <property type="entry name" value="Winged helix-like DNA-binding domain superfamily/Winged helix DNA-binding domain"/>
    <property type="match status" value="1"/>
</dbReference>
<dbReference type="Proteomes" id="UP001286313">
    <property type="component" value="Unassembled WGS sequence"/>
</dbReference>
<organism evidence="2 3">
    <name type="scientific">Petrolisthes cinctipes</name>
    <name type="common">Flat porcelain crab</name>
    <dbReference type="NCBI Taxonomy" id="88211"/>
    <lineage>
        <taxon>Eukaryota</taxon>
        <taxon>Metazoa</taxon>
        <taxon>Ecdysozoa</taxon>
        <taxon>Arthropoda</taxon>
        <taxon>Crustacea</taxon>
        <taxon>Multicrustacea</taxon>
        <taxon>Malacostraca</taxon>
        <taxon>Eumalacostraca</taxon>
        <taxon>Eucarida</taxon>
        <taxon>Decapoda</taxon>
        <taxon>Pleocyemata</taxon>
        <taxon>Anomura</taxon>
        <taxon>Galatheoidea</taxon>
        <taxon>Porcellanidae</taxon>
        <taxon>Petrolisthes</taxon>
    </lineage>
</organism>
<sequence>MEARRKEARERRIGFRGRIVGMHEAGQSIQANANNLGISTRTVLRWIRSIAWKDPRGGAIGEPSAVKNA</sequence>
<dbReference type="InterPro" id="IPR036388">
    <property type="entry name" value="WH-like_DNA-bd_sf"/>
</dbReference>
<dbReference type="EMBL" id="JAWQEG010000008">
    <property type="protein sequence ID" value="KAK3896183.1"/>
    <property type="molecule type" value="Genomic_DNA"/>
</dbReference>
<evidence type="ECO:0000313" key="3">
    <source>
        <dbReference type="Proteomes" id="UP001286313"/>
    </source>
</evidence>
<reference evidence="2" key="1">
    <citation type="submission" date="2023-10" db="EMBL/GenBank/DDBJ databases">
        <title>Genome assemblies of two species of porcelain crab, Petrolisthes cinctipes and Petrolisthes manimaculis (Anomura: Porcellanidae).</title>
        <authorList>
            <person name="Angst P."/>
        </authorList>
    </citation>
    <scope>NUCLEOTIDE SEQUENCE</scope>
    <source>
        <strain evidence="2">PB745_01</strain>
        <tissue evidence="2">Gill</tissue>
    </source>
</reference>
<keyword evidence="3" id="KW-1185">Reference proteome</keyword>
<dbReference type="InterPro" id="IPR009057">
    <property type="entry name" value="Homeodomain-like_sf"/>
</dbReference>
<comment type="caution">
    <text evidence="2">The sequence shown here is derived from an EMBL/GenBank/DDBJ whole genome shotgun (WGS) entry which is preliminary data.</text>
</comment>
<evidence type="ECO:0000256" key="1">
    <source>
        <dbReference type="ARBA" id="ARBA00004123"/>
    </source>
</evidence>
<name>A0AAE1L521_PETCI</name>
<dbReference type="GO" id="GO:0005634">
    <property type="term" value="C:nucleus"/>
    <property type="evidence" value="ECO:0007669"/>
    <property type="project" value="UniProtKB-SubCell"/>
</dbReference>